<evidence type="ECO:0000259" key="1">
    <source>
        <dbReference type="PROSITE" id="PS50181"/>
    </source>
</evidence>
<keyword evidence="3" id="KW-1185">Reference proteome</keyword>
<feature type="domain" description="F-box" evidence="1">
    <location>
        <begin position="133"/>
        <end position="183"/>
    </location>
</feature>
<dbReference type="GeneID" id="98176973"/>
<gene>
    <name evidence="2" type="ORF">MFIFM68171_06230</name>
</gene>
<dbReference type="Pfam" id="PF24539">
    <property type="entry name" value="DUF7600"/>
    <property type="match status" value="1"/>
</dbReference>
<dbReference type="PROSITE" id="PS50181">
    <property type="entry name" value="FBOX"/>
    <property type="match status" value="1"/>
</dbReference>
<dbReference type="InterPro" id="IPR036047">
    <property type="entry name" value="F-box-like_dom_sf"/>
</dbReference>
<organism evidence="2 3">
    <name type="scientific">Madurella fahalii</name>
    <dbReference type="NCBI Taxonomy" id="1157608"/>
    <lineage>
        <taxon>Eukaryota</taxon>
        <taxon>Fungi</taxon>
        <taxon>Dikarya</taxon>
        <taxon>Ascomycota</taxon>
        <taxon>Pezizomycotina</taxon>
        <taxon>Sordariomycetes</taxon>
        <taxon>Sordariomycetidae</taxon>
        <taxon>Sordariales</taxon>
        <taxon>Sordariales incertae sedis</taxon>
        <taxon>Madurella</taxon>
    </lineage>
</organism>
<dbReference type="InterPro" id="IPR056021">
    <property type="entry name" value="DUF7600"/>
</dbReference>
<dbReference type="SUPFAM" id="SSF81383">
    <property type="entry name" value="F-box domain"/>
    <property type="match status" value="1"/>
</dbReference>
<dbReference type="InterPro" id="IPR001810">
    <property type="entry name" value="F-box_dom"/>
</dbReference>
<name>A0ABQ0GEP1_9PEZI</name>
<comment type="caution">
    <text evidence="2">The sequence shown here is derived from an EMBL/GenBank/DDBJ whole genome shotgun (WGS) entry which is preliminary data.</text>
</comment>
<reference evidence="2 3" key="1">
    <citation type="submission" date="2024-09" db="EMBL/GenBank/DDBJ databases">
        <title>Itraconazole resistance in Madurella fahalii resulting from another homologue of gene encoding cytochrome P450 14-alpha sterol demethylase (CYP51).</title>
        <authorList>
            <person name="Yoshioka I."/>
            <person name="Fahal A.H."/>
            <person name="Kaneko S."/>
            <person name="Yaguchi T."/>
        </authorList>
    </citation>
    <scope>NUCLEOTIDE SEQUENCE [LARGE SCALE GENOMIC DNA]</scope>
    <source>
        <strain evidence="2 3">IFM 68171</strain>
    </source>
</reference>
<dbReference type="EMBL" id="BAAFSV010000003">
    <property type="protein sequence ID" value="GAB1316020.1"/>
    <property type="molecule type" value="Genomic_DNA"/>
</dbReference>
<dbReference type="RefSeq" id="XP_070917751.1">
    <property type="nucleotide sequence ID" value="XM_071061650.1"/>
</dbReference>
<protein>
    <recommendedName>
        <fullName evidence="1">F-box domain-containing protein</fullName>
    </recommendedName>
</protein>
<evidence type="ECO:0000313" key="3">
    <source>
        <dbReference type="Proteomes" id="UP001628179"/>
    </source>
</evidence>
<sequence>MLRHAEPAEEPSRLPTWTFRVHAECWDLVSCRVSDPAACATVWCKALISLNWNLYPLLSGPRIPETPRLLMTTKPPCGKNYRRLSLQQLPSFEGLAAELGLSHIPTFQKAISLDQLGLYAPSHESLVRPGQGTDVFAKLPEEILQQIIRFTPTLGLLSLRLASRPAAYVSRMAALPRSFWLSRFTPPFEMGFALPERHDPDLDWRALYFLIRRALRQNVIALPRADSFLARLAKRRHWWERLGEIAELYSHWGPGRELEGIQFTGPTWLHHKKYAAAQLKGDWGKERRYLTVRMPFSAAAGTLSAVGMSTVKLSGQRYISGLRFFYGGSRLPECLGYVLERAETVVHLEEGESLRGIKVRFNADAIQALKLVLGRHPGGLRVTEWIGDVGPDPSREESSRTTALMRSSGEAPCEVAASFDHFRMLAIGFLEEAVASTDKDLTSSWWPAGEGSY</sequence>
<proteinExistence type="predicted"/>
<dbReference type="Proteomes" id="UP001628179">
    <property type="component" value="Unassembled WGS sequence"/>
</dbReference>
<accession>A0ABQ0GEP1</accession>
<evidence type="ECO:0000313" key="2">
    <source>
        <dbReference type="EMBL" id="GAB1316020.1"/>
    </source>
</evidence>